<accession>A0A1D2QNQ8</accession>
<evidence type="ECO:0000259" key="14">
    <source>
        <dbReference type="Pfam" id="PF00725"/>
    </source>
</evidence>
<dbReference type="InterPro" id="IPR006176">
    <property type="entry name" value="3-OHacyl-CoA_DH_NAD-bd"/>
</dbReference>
<evidence type="ECO:0000313" key="17">
    <source>
        <dbReference type="Proteomes" id="UP000242502"/>
    </source>
</evidence>
<evidence type="ECO:0000256" key="8">
    <source>
        <dbReference type="ARBA" id="ARBA00023027"/>
    </source>
</evidence>
<evidence type="ECO:0000256" key="7">
    <source>
        <dbReference type="ARBA" id="ARBA00023002"/>
    </source>
</evidence>
<dbReference type="PANTHER" id="PTHR43612:SF3">
    <property type="entry name" value="TRIFUNCTIONAL ENZYME SUBUNIT ALPHA, MITOCHONDRIAL"/>
    <property type="match status" value="1"/>
</dbReference>
<dbReference type="SUPFAM" id="SSF51735">
    <property type="entry name" value="NAD(P)-binding Rossmann-fold domains"/>
    <property type="match status" value="1"/>
</dbReference>
<dbReference type="Proteomes" id="UP000242502">
    <property type="component" value="Unassembled WGS sequence"/>
</dbReference>
<proteinExistence type="inferred from homology"/>
<protein>
    <recommendedName>
        <fullName evidence="4">enoyl-CoA hydratase</fullName>
        <ecNumber evidence="4">4.2.1.17</ecNumber>
    </recommendedName>
</protein>
<dbReference type="InterPro" id="IPR001753">
    <property type="entry name" value="Enoyl-CoA_hydra/iso"/>
</dbReference>
<dbReference type="InterPro" id="IPR050136">
    <property type="entry name" value="FA_oxidation_alpha_subunit"/>
</dbReference>
<dbReference type="InterPro" id="IPR029045">
    <property type="entry name" value="ClpP/crotonase-like_dom_sf"/>
</dbReference>
<evidence type="ECO:0000256" key="1">
    <source>
        <dbReference type="ARBA" id="ARBA00005005"/>
    </source>
</evidence>
<dbReference type="STRING" id="62101.AB835_09990"/>
<evidence type="ECO:0000256" key="11">
    <source>
        <dbReference type="ARBA" id="ARBA00023268"/>
    </source>
</evidence>
<dbReference type="FunFam" id="3.40.50.720:FF:000009">
    <property type="entry name" value="Fatty oxidation complex, alpha subunit"/>
    <property type="match status" value="1"/>
</dbReference>
<evidence type="ECO:0000256" key="12">
    <source>
        <dbReference type="ARBA" id="ARBA00049556"/>
    </source>
</evidence>
<dbReference type="GO" id="GO:0016509">
    <property type="term" value="F:long-chain (3S)-3-hydroxyacyl-CoA dehydrogenase (NAD+) activity"/>
    <property type="evidence" value="ECO:0007669"/>
    <property type="project" value="TreeGrafter"/>
</dbReference>
<dbReference type="CDD" id="cd06558">
    <property type="entry name" value="crotonase-like"/>
    <property type="match status" value="1"/>
</dbReference>
<comment type="caution">
    <text evidence="16">The sequence shown here is derived from an EMBL/GenBank/DDBJ whole genome shotgun (WGS) entry which is preliminary data.</text>
</comment>
<evidence type="ECO:0000256" key="3">
    <source>
        <dbReference type="ARBA" id="ARBA00008750"/>
    </source>
</evidence>
<dbReference type="Gene3D" id="3.90.226.10">
    <property type="entry name" value="2-enoyl-CoA Hydratase, Chain A, domain 1"/>
    <property type="match status" value="1"/>
</dbReference>
<gene>
    <name evidence="16" type="ORF">AB835_09990</name>
</gene>
<name>A0A1D2QNQ8_9GAMM</name>
<comment type="similarity">
    <text evidence="2">In the central section; belongs to the 3-hydroxyacyl-CoA dehydrogenase family.</text>
</comment>
<dbReference type="InterPro" id="IPR018376">
    <property type="entry name" value="Enoyl-CoA_hyd/isom_CS"/>
</dbReference>
<evidence type="ECO:0000313" key="16">
    <source>
        <dbReference type="EMBL" id="ODS23219.1"/>
    </source>
</evidence>
<feature type="domain" description="3-hydroxyacyl-CoA dehydrogenase NAD binding" evidence="15">
    <location>
        <begin position="314"/>
        <end position="493"/>
    </location>
</feature>
<dbReference type="GO" id="GO:0004300">
    <property type="term" value="F:enoyl-CoA hydratase activity"/>
    <property type="evidence" value="ECO:0007669"/>
    <property type="project" value="UniProtKB-EC"/>
</dbReference>
<dbReference type="InterPro" id="IPR036291">
    <property type="entry name" value="NAD(P)-bd_dom_sf"/>
</dbReference>
<comment type="catalytic activity">
    <reaction evidence="12">
        <text>a (3S)-3-hydroxyacyl-CoA + NAD(+) = a 3-oxoacyl-CoA + NADH + H(+)</text>
        <dbReference type="Rhea" id="RHEA:22432"/>
        <dbReference type="ChEBI" id="CHEBI:15378"/>
        <dbReference type="ChEBI" id="CHEBI:57318"/>
        <dbReference type="ChEBI" id="CHEBI:57540"/>
        <dbReference type="ChEBI" id="CHEBI:57945"/>
        <dbReference type="ChEBI" id="CHEBI:90726"/>
        <dbReference type="EC" id="1.1.1.35"/>
    </reaction>
</comment>
<dbReference type="Pfam" id="PF00725">
    <property type="entry name" value="3HCDH"/>
    <property type="match status" value="2"/>
</dbReference>
<dbReference type="PROSITE" id="PS00166">
    <property type="entry name" value="ENOYL_COA_HYDRATASE"/>
    <property type="match status" value="1"/>
</dbReference>
<dbReference type="GO" id="GO:0070403">
    <property type="term" value="F:NAD+ binding"/>
    <property type="evidence" value="ECO:0007669"/>
    <property type="project" value="InterPro"/>
</dbReference>
<keyword evidence="10" id="KW-0456">Lyase</keyword>
<reference evidence="16 17" key="1">
    <citation type="journal article" date="2016" name="Appl. Environ. Microbiol.">
        <title>Lack of Overt Genome Reduction in the Bryostatin-Producing Bryozoan Symbiont "Candidatus Endobugula sertula".</title>
        <authorList>
            <person name="Miller I.J."/>
            <person name="Vanee N."/>
            <person name="Fong S.S."/>
            <person name="Lim-Fong G.E."/>
            <person name="Kwan J.C."/>
        </authorList>
    </citation>
    <scope>NUCLEOTIDE SEQUENCE [LARGE SCALE GENOMIC DNA]</scope>
    <source>
        <strain evidence="16">AB1-4</strain>
    </source>
</reference>
<evidence type="ECO:0000256" key="2">
    <source>
        <dbReference type="ARBA" id="ARBA00007005"/>
    </source>
</evidence>
<dbReference type="InterPro" id="IPR006108">
    <property type="entry name" value="3HC_DH_C"/>
</dbReference>
<comment type="similarity">
    <text evidence="3">In the N-terminal section; belongs to the enoyl-CoA hydratase/isomerase family.</text>
</comment>
<dbReference type="SUPFAM" id="SSF48179">
    <property type="entry name" value="6-phosphogluconate dehydrogenase C-terminal domain-like"/>
    <property type="match status" value="2"/>
</dbReference>
<dbReference type="Gene3D" id="3.40.50.720">
    <property type="entry name" value="NAD(P)-binding Rossmann-like Domain"/>
    <property type="match status" value="1"/>
</dbReference>
<dbReference type="AlphaFoldDB" id="A0A1D2QNQ8"/>
<dbReference type="UniPathway" id="UPA00659"/>
<dbReference type="EC" id="4.2.1.17" evidence="4"/>
<dbReference type="Pfam" id="PF02737">
    <property type="entry name" value="3HCDH_N"/>
    <property type="match status" value="1"/>
</dbReference>
<keyword evidence="7" id="KW-0560">Oxidoreductase</keyword>
<keyword evidence="9" id="KW-0443">Lipid metabolism</keyword>
<comment type="similarity">
    <text evidence="13">Belongs to the enoyl-CoA hydratase/isomerase family.</text>
</comment>
<dbReference type="FunFam" id="3.90.226.10:FF:000011">
    <property type="entry name" value="Fatty acid oxidation complex subunit alpha"/>
    <property type="match status" value="1"/>
</dbReference>
<evidence type="ECO:0000256" key="4">
    <source>
        <dbReference type="ARBA" id="ARBA00012076"/>
    </source>
</evidence>
<dbReference type="NCBIfam" id="NF008363">
    <property type="entry name" value="PRK11154.1"/>
    <property type="match status" value="1"/>
</dbReference>
<dbReference type="SUPFAM" id="SSF52096">
    <property type="entry name" value="ClpP/crotonase"/>
    <property type="match status" value="1"/>
</dbReference>
<keyword evidence="5" id="KW-0276">Fatty acid metabolism</keyword>
<feature type="domain" description="3-hydroxyacyl-CoA dehydrogenase C-terminal" evidence="14">
    <location>
        <begin position="629"/>
        <end position="702"/>
    </location>
</feature>
<dbReference type="Pfam" id="PF00378">
    <property type="entry name" value="ECH_1"/>
    <property type="match status" value="1"/>
</dbReference>
<evidence type="ECO:0000256" key="6">
    <source>
        <dbReference type="ARBA" id="ARBA00022963"/>
    </source>
</evidence>
<feature type="domain" description="3-hydroxyacyl-CoA dehydrogenase C-terminal" evidence="14">
    <location>
        <begin position="496"/>
        <end position="594"/>
    </location>
</feature>
<sequence length="729" mass="81085">MEIFSTVLDDSGILTLTIDIKHKSMNVFNQQVMQEFNEIYHDIENNNNIKAVIVISGKKECFIAGADIKMLQKVQTAEEGTAIVVPAHQLLQKISHSTKPFIAAIDGVCLGAGYEFCLACHYRIASNNKTTKIGLPEVMLGLLPGATGTTKLSRLIELPAALDLILTGKQLDTQRALQLGMIDEVVATSILGAAAKAAAYKLIGQKNHTIQRKTSLKQKIFSMPFIRDIILDKARKQVLKKTHGLYPAPLTILDLLKQNLTLPLPQALALEAKAFGQLTVTPEAKQLITIYFATTELKKTSFTNHDIAPAEINKIGILGGGLMGAGIATVSIDKAKTSVRMKDIHYEGLLSAQRYIDQYYQKRIRRHILSPEQAKKNINRFTSSLDYSGFSQCQLIIEAVFEDITLKHNMLSEIESLGNDNLIFASNTSLIPIREIAAKSQRPEQVIGMHYFSPVEKMPLLEIIKHPNTSEQTIATAVNFGRKQGKMVIVVNDSAGFYVNRILIPYLNAAMDVGLEGIPLDKIDRTLVAFGFPVGPFKLLDEVGIDVGSKILPILEKAFGERMKGATVDGDNIQQRFIHNKRLGKKVKKGFYRYDNPKHFQQIDPTVYPEMGIQHTTNTSEKTFSEQTIIERCLYPMLNEAAMCLDEGIINNARDGDIGAIFGIGFPPFLGGPFHYMDSLGIDNVVATLNKLTERYGGKYSVTQRLEETQKNMTRFYPHQEIETFIEPK</sequence>
<keyword evidence="8" id="KW-0520">NAD</keyword>
<evidence type="ECO:0000256" key="5">
    <source>
        <dbReference type="ARBA" id="ARBA00022832"/>
    </source>
</evidence>
<evidence type="ECO:0000259" key="15">
    <source>
        <dbReference type="Pfam" id="PF02737"/>
    </source>
</evidence>
<evidence type="ECO:0000256" key="9">
    <source>
        <dbReference type="ARBA" id="ARBA00023098"/>
    </source>
</evidence>
<dbReference type="InterPro" id="IPR008927">
    <property type="entry name" value="6-PGluconate_DH-like_C_sf"/>
</dbReference>
<comment type="pathway">
    <text evidence="1">Lipid metabolism; fatty acid beta-oxidation.</text>
</comment>
<organism evidence="16 17">
    <name type="scientific">Candidatus Endobugula sertula</name>
    <name type="common">Bugula neritina bacterial symbiont</name>
    <dbReference type="NCBI Taxonomy" id="62101"/>
    <lineage>
        <taxon>Bacteria</taxon>
        <taxon>Pseudomonadati</taxon>
        <taxon>Pseudomonadota</taxon>
        <taxon>Gammaproteobacteria</taxon>
        <taxon>Cellvibrionales</taxon>
        <taxon>Cellvibrionaceae</taxon>
        <taxon>Candidatus Endobugula</taxon>
    </lineage>
</organism>
<evidence type="ECO:0000256" key="13">
    <source>
        <dbReference type="RuleBase" id="RU003707"/>
    </source>
</evidence>
<evidence type="ECO:0000256" key="10">
    <source>
        <dbReference type="ARBA" id="ARBA00023239"/>
    </source>
</evidence>
<dbReference type="PANTHER" id="PTHR43612">
    <property type="entry name" value="TRIFUNCTIONAL ENZYME SUBUNIT ALPHA"/>
    <property type="match status" value="1"/>
</dbReference>
<keyword evidence="6" id="KW-0442">Lipid degradation</keyword>
<keyword evidence="11" id="KW-0511">Multifunctional enzyme</keyword>
<dbReference type="EMBL" id="MDLC01000035">
    <property type="protein sequence ID" value="ODS23219.1"/>
    <property type="molecule type" value="Genomic_DNA"/>
</dbReference>
<dbReference type="GO" id="GO:0006635">
    <property type="term" value="P:fatty acid beta-oxidation"/>
    <property type="evidence" value="ECO:0007669"/>
    <property type="project" value="UniProtKB-UniPathway"/>
</dbReference>
<dbReference type="Gene3D" id="1.10.1040.50">
    <property type="match status" value="1"/>
</dbReference>